<evidence type="ECO:0000256" key="9">
    <source>
        <dbReference type="ARBA" id="ARBA00023157"/>
    </source>
</evidence>
<name>A0A914AX12_PATMI</name>
<feature type="binding site" evidence="12">
    <location>
        <position position="210"/>
    </location>
    <ligand>
        <name>Zn(2+)</name>
        <dbReference type="ChEBI" id="CHEBI:29105"/>
        <note>catalytic</note>
    </ligand>
</feature>
<keyword evidence="3 12" id="KW-0479">Metal-binding</keyword>
<dbReference type="Gene3D" id="3.40.390.10">
    <property type="entry name" value="Collagenase (Catalytic Domain)"/>
    <property type="match status" value="1"/>
</dbReference>
<dbReference type="InterPro" id="IPR001506">
    <property type="entry name" value="Peptidase_M12A"/>
</dbReference>
<feature type="binding site" evidence="12">
    <location>
        <position position="200"/>
    </location>
    <ligand>
        <name>Zn(2+)</name>
        <dbReference type="ChEBI" id="CHEBI:29105"/>
        <note>catalytic</note>
    </ligand>
</feature>
<feature type="disulfide bond" evidence="11">
    <location>
        <begin position="363"/>
        <end position="397"/>
    </location>
</feature>
<keyword evidence="5 12" id="KW-0378">Hydrolase</keyword>
<dbReference type="InterPro" id="IPR006026">
    <property type="entry name" value="Peptidase_Metallo"/>
</dbReference>
<evidence type="ECO:0000259" key="14">
    <source>
        <dbReference type="PROSITE" id="PS51670"/>
    </source>
</evidence>
<dbReference type="SMART" id="SM00235">
    <property type="entry name" value="ZnMc"/>
    <property type="match status" value="1"/>
</dbReference>
<dbReference type="PROSITE" id="PS51670">
    <property type="entry name" value="SHKT"/>
    <property type="match status" value="3"/>
</dbReference>
<evidence type="ECO:0000256" key="11">
    <source>
        <dbReference type="PROSITE-ProRule" id="PRU01005"/>
    </source>
</evidence>
<keyword evidence="17" id="KW-1185">Reference proteome</keyword>
<evidence type="ECO:0000256" key="4">
    <source>
        <dbReference type="ARBA" id="ARBA00022729"/>
    </source>
</evidence>
<dbReference type="GeneID" id="119737748"/>
<feature type="domain" description="Peptidase M12A" evidence="15">
    <location>
        <begin position="109"/>
        <end position="302"/>
    </location>
</feature>
<evidence type="ECO:0000313" key="16">
    <source>
        <dbReference type="EnsemblMetazoa" id="XP_038068238.1"/>
    </source>
</evidence>
<dbReference type="InterPro" id="IPR003582">
    <property type="entry name" value="ShKT_dom"/>
</dbReference>
<dbReference type="GO" id="GO:0008270">
    <property type="term" value="F:zinc ion binding"/>
    <property type="evidence" value="ECO:0007669"/>
    <property type="project" value="UniProtKB-UniRule"/>
</dbReference>
<comment type="caution">
    <text evidence="11">Lacks conserved residue(s) required for the propagation of feature annotation.</text>
</comment>
<dbReference type="InterPro" id="IPR024079">
    <property type="entry name" value="MetalloPept_cat_dom_sf"/>
</dbReference>
<evidence type="ECO:0000256" key="2">
    <source>
        <dbReference type="ARBA" id="ARBA00022670"/>
    </source>
</evidence>
<evidence type="ECO:0000256" key="10">
    <source>
        <dbReference type="ARBA" id="ARBA00023180"/>
    </source>
</evidence>
<protein>
    <recommendedName>
        <fullName evidence="13">Metalloendopeptidase</fullName>
        <ecNumber evidence="13">3.4.24.-</ecNumber>
    </recommendedName>
</protein>
<organism evidence="16 17">
    <name type="scientific">Patiria miniata</name>
    <name type="common">Bat star</name>
    <name type="synonym">Asterina miniata</name>
    <dbReference type="NCBI Taxonomy" id="46514"/>
    <lineage>
        <taxon>Eukaryota</taxon>
        <taxon>Metazoa</taxon>
        <taxon>Echinodermata</taxon>
        <taxon>Eleutherozoa</taxon>
        <taxon>Asterozoa</taxon>
        <taxon>Asteroidea</taxon>
        <taxon>Valvatacea</taxon>
        <taxon>Valvatida</taxon>
        <taxon>Asterinidae</taxon>
        <taxon>Patiria</taxon>
    </lineage>
</organism>
<feature type="disulfide bond" evidence="11">
    <location>
        <begin position="316"/>
        <end position="350"/>
    </location>
</feature>
<dbReference type="FunFam" id="3.40.390.10:FF:000015">
    <property type="entry name" value="Meprin A subunit"/>
    <property type="match status" value="1"/>
</dbReference>
<dbReference type="CDD" id="cd04280">
    <property type="entry name" value="ZnMc_astacin_like"/>
    <property type="match status" value="1"/>
</dbReference>
<dbReference type="SUPFAM" id="SSF55486">
    <property type="entry name" value="Metalloproteases ('zincins'), catalytic domain"/>
    <property type="match status" value="1"/>
</dbReference>
<dbReference type="EnsemblMetazoa" id="XM_038212310.1">
    <property type="protein sequence ID" value="XP_038068238.1"/>
    <property type="gene ID" value="LOC119737748"/>
</dbReference>
<feature type="domain" description="ShKT" evidence="14">
    <location>
        <begin position="363"/>
        <end position="397"/>
    </location>
</feature>
<feature type="domain" description="ShKT" evidence="14">
    <location>
        <begin position="316"/>
        <end position="350"/>
    </location>
</feature>
<dbReference type="OrthoDB" id="291007at2759"/>
<evidence type="ECO:0000256" key="7">
    <source>
        <dbReference type="ARBA" id="ARBA00023049"/>
    </source>
</evidence>
<sequence>MIVTMKMILPLLMGACLAAALPLPEEPETFDNATMDLSPDGMPVFEVIFMEPTYEDMEKFGKEDEVESMESILDLNAQITSGVQNVIMEGDVVVGFNVNEYNTTRPLENAARNRNRRWPNGVVPYFIDNSFDSGARGRILGAVQRYHQTTCLRWVPRTNQRDYVHIVPRQGCFSAVGRTGGRQELSVGGTCNFARGIIMHEMMHAVGFQHEQTRTDRDQFVTIFFQNIQRGLEYNFQRYSSAVIDNLQTRYDYASIMHYPRNAFSANGRDTIVPRQAGVSIGNRNDFSTTDRVKLNRYYECDGTTTGTGTGTGGDCTDNNVNCQYWASVGECQRNPNYMTVNCRRSCRLCGAGSPITTPASVCMDMNERCGEWADRGECRNNPDWMLPNCERSCNVCTQSSDESCVDLNENCDMMAVNGECDINGEYMNEYCRMSCGVCDVTGEGSTDDGAGGRGGVDTVKLQLTCLVLEAAMVYVAFLRH</sequence>
<evidence type="ECO:0000259" key="15">
    <source>
        <dbReference type="PROSITE" id="PS51864"/>
    </source>
</evidence>
<evidence type="ECO:0000256" key="6">
    <source>
        <dbReference type="ARBA" id="ARBA00022833"/>
    </source>
</evidence>
<keyword evidence="7 12" id="KW-0482">Metalloprotease</keyword>
<dbReference type="GO" id="GO:0006508">
    <property type="term" value="P:proteolysis"/>
    <property type="evidence" value="ECO:0007669"/>
    <property type="project" value="UniProtKB-KW"/>
</dbReference>
<dbReference type="OMA" id="GFCEGIF"/>
<keyword evidence="6 12" id="KW-0862">Zinc</keyword>
<evidence type="ECO:0000256" key="1">
    <source>
        <dbReference type="ARBA" id="ARBA00002657"/>
    </source>
</evidence>
<feature type="signal peptide" evidence="13">
    <location>
        <begin position="1"/>
        <end position="20"/>
    </location>
</feature>
<dbReference type="EC" id="3.4.24.-" evidence="13"/>
<comment type="cofactor">
    <cofactor evidence="12 13">
        <name>Zn(2+)</name>
        <dbReference type="ChEBI" id="CHEBI:29105"/>
    </cofactor>
    <text evidence="12 13">Binds 1 zinc ion per subunit.</text>
</comment>
<keyword evidence="4 13" id="KW-0732">Signal</keyword>
<comment type="function">
    <text evidence="1">Metalloprotease.</text>
</comment>
<keyword evidence="10" id="KW-0325">Glycoprotein</keyword>
<evidence type="ECO:0000256" key="5">
    <source>
        <dbReference type="ARBA" id="ARBA00022801"/>
    </source>
</evidence>
<keyword evidence="2 12" id="KW-0645">Protease</keyword>
<dbReference type="AlphaFoldDB" id="A0A914AX12"/>
<dbReference type="InterPro" id="IPR034035">
    <property type="entry name" value="Astacin-like_dom"/>
</dbReference>
<feature type="binding site" evidence="12">
    <location>
        <position position="204"/>
    </location>
    <ligand>
        <name>Zn(2+)</name>
        <dbReference type="ChEBI" id="CHEBI:29105"/>
        <note>catalytic</note>
    </ligand>
</feature>
<evidence type="ECO:0000256" key="13">
    <source>
        <dbReference type="RuleBase" id="RU361183"/>
    </source>
</evidence>
<accession>A0A914AX12</accession>
<keyword evidence="9 11" id="KW-1015">Disulfide bond</keyword>
<dbReference type="Pfam" id="PF01400">
    <property type="entry name" value="Astacin"/>
    <property type="match status" value="1"/>
</dbReference>
<feature type="disulfide bond" evidence="11">
    <location>
        <begin position="405"/>
        <end position="439"/>
    </location>
</feature>
<dbReference type="GO" id="GO:0004222">
    <property type="term" value="F:metalloendopeptidase activity"/>
    <property type="evidence" value="ECO:0007669"/>
    <property type="project" value="UniProtKB-UniRule"/>
</dbReference>
<proteinExistence type="predicted"/>
<reference evidence="16" key="1">
    <citation type="submission" date="2022-11" db="UniProtKB">
        <authorList>
            <consortium name="EnsemblMetazoa"/>
        </authorList>
    </citation>
    <scope>IDENTIFICATION</scope>
</reference>
<dbReference type="RefSeq" id="XP_038068238.1">
    <property type="nucleotide sequence ID" value="XM_038212310.1"/>
</dbReference>
<feature type="active site" evidence="12">
    <location>
        <position position="201"/>
    </location>
</feature>
<dbReference type="PROSITE" id="PS51864">
    <property type="entry name" value="ASTACIN"/>
    <property type="match status" value="1"/>
</dbReference>
<feature type="domain" description="ShKT" evidence="14">
    <location>
        <begin position="405"/>
        <end position="439"/>
    </location>
</feature>
<keyword evidence="8" id="KW-0865">Zymogen</keyword>
<dbReference type="PANTHER" id="PTHR10127:SF780">
    <property type="entry name" value="METALLOENDOPEPTIDASE"/>
    <property type="match status" value="1"/>
</dbReference>
<evidence type="ECO:0000313" key="17">
    <source>
        <dbReference type="Proteomes" id="UP000887568"/>
    </source>
</evidence>
<dbReference type="SMART" id="SM00254">
    <property type="entry name" value="ShKT"/>
    <property type="match status" value="3"/>
</dbReference>
<dbReference type="PANTHER" id="PTHR10127">
    <property type="entry name" value="DISCOIDIN, CUB, EGF, LAMININ , AND ZINC METALLOPROTEASE DOMAIN CONTAINING"/>
    <property type="match status" value="1"/>
</dbReference>
<dbReference type="Pfam" id="PF01549">
    <property type="entry name" value="ShK"/>
    <property type="match status" value="3"/>
</dbReference>
<feature type="chain" id="PRO_5038171480" description="Metalloendopeptidase" evidence="13">
    <location>
        <begin position="21"/>
        <end position="481"/>
    </location>
</feature>
<dbReference type="PRINTS" id="PR00480">
    <property type="entry name" value="ASTACIN"/>
</dbReference>
<evidence type="ECO:0000256" key="12">
    <source>
        <dbReference type="PROSITE-ProRule" id="PRU01211"/>
    </source>
</evidence>
<evidence type="ECO:0000256" key="3">
    <source>
        <dbReference type="ARBA" id="ARBA00022723"/>
    </source>
</evidence>
<dbReference type="Proteomes" id="UP000887568">
    <property type="component" value="Unplaced"/>
</dbReference>
<evidence type="ECO:0000256" key="8">
    <source>
        <dbReference type="ARBA" id="ARBA00023145"/>
    </source>
</evidence>